<evidence type="ECO:0000313" key="5">
    <source>
        <dbReference type="Proteomes" id="UP000694941"/>
    </source>
</evidence>
<gene>
    <name evidence="6" type="primary">LOC106457026</name>
</gene>
<dbReference type="Pfam" id="PF00135">
    <property type="entry name" value="COesterase"/>
    <property type="match status" value="1"/>
</dbReference>
<protein>
    <submittedName>
        <fullName evidence="6">Liver carboxylesterase 1-like</fullName>
    </submittedName>
</protein>
<accession>A0ABM1S4I8</accession>
<dbReference type="InterPro" id="IPR002018">
    <property type="entry name" value="CarbesteraseB"/>
</dbReference>
<reference evidence="6" key="1">
    <citation type="submission" date="2025-08" db="UniProtKB">
        <authorList>
            <consortium name="RefSeq"/>
        </authorList>
    </citation>
    <scope>IDENTIFICATION</scope>
    <source>
        <tissue evidence="6">Muscle</tissue>
    </source>
</reference>
<feature type="domain" description="Carboxylesterase type B" evidence="4">
    <location>
        <begin position="1"/>
        <end position="138"/>
    </location>
</feature>
<proteinExistence type="inferred from homology"/>
<keyword evidence="3" id="KW-1133">Transmembrane helix</keyword>
<evidence type="ECO:0000256" key="2">
    <source>
        <dbReference type="ARBA" id="ARBA00023180"/>
    </source>
</evidence>
<evidence type="ECO:0000313" key="6">
    <source>
        <dbReference type="RefSeq" id="XP_022238543.1"/>
    </source>
</evidence>
<evidence type="ECO:0000259" key="4">
    <source>
        <dbReference type="Pfam" id="PF00135"/>
    </source>
</evidence>
<comment type="similarity">
    <text evidence="1">Belongs to the type-B carboxylesterase/lipase family.</text>
</comment>
<feature type="transmembrane region" description="Helical" evidence="3">
    <location>
        <begin position="170"/>
        <end position="193"/>
    </location>
</feature>
<dbReference type="Proteomes" id="UP000694941">
    <property type="component" value="Unplaced"/>
</dbReference>
<keyword evidence="3" id="KW-0472">Membrane</keyword>
<keyword evidence="5" id="KW-1185">Reference proteome</keyword>
<name>A0ABM1S4I8_LIMPO</name>
<evidence type="ECO:0000256" key="3">
    <source>
        <dbReference type="SAM" id="Phobius"/>
    </source>
</evidence>
<dbReference type="RefSeq" id="XP_022238543.1">
    <property type="nucleotide sequence ID" value="XM_022382835.1"/>
</dbReference>
<organism evidence="5 6">
    <name type="scientific">Limulus polyphemus</name>
    <name type="common">Atlantic horseshoe crab</name>
    <dbReference type="NCBI Taxonomy" id="6850"/>
    <lineage>
        <taxon>Eukaryota</taxon>
        <taxon>Metazoa</taxon>
        <taxon>Ecdysozoa</taxon>
        <taxon>Arthropoda</taxon>
        <taxon>Chelicerata</taxon>
        <taxon>Merostomata</taxon>
        <taxon>Xiphosura</taxon>
        <taxon>Limulidae</taxon>
        <taxon>Limulus</taxon>
    </lineage>
</organism>
<keyword evidence="2" id="KW-0325">Glycoprotein</keyword>
<dbReference type="GeneID" id="106457026"/>
<dbReference type="InterPro" id="IPR051093">
    <property type="entry name" value="Neuroligin/BSAL"/>
</dbReference>
<dbReference type="Gene3D" id="3.40.50.1820">
    <property type="entry name" value="alpha/beta hydrolase"/>
    <property type="match status" value="1"/>
</dbReference>
<sequence length="223" mass="25742">MTTDALYVSCTDQTAKTYSQLGIPTYFYVFQYRGSNSNAPRNPTFGEVVSHGDELFYQFNLRRDGKRLLSGLDSIIESRMLTLWTDFAKYGETPHFLNYEYRDKWPHYRGDNGHFLFYSIGRDLKKEHNYRQTQVTLWLHHLPLLSNLATVLPSKLPLVEDKVEAVYSTLAWAVVAVVVALFSLVVVLLVVLYNQRRSHNFEMNSFEETSQQSPGPLVAPTLY</sequence>
<dbReference type="PANTHER" id="PTHR43903">
    <property type="entry name" value="NEUROLIGIN"/>
    <property type="match status" value="1"/>
</dbReference>
<keyword evidence="3" id="KW-0812">Transmembrane</keyword>
<evidence type="ECO:0000256" key="1">
    <source>
        <dbReference type="ARBA" id="ARBA00005964"/>
    </source>
</evidence>
<dbReference type="SUPFAM" id="SSF53474">
    <property type="entry name" value="alpha/beta-Hydrolases"/>
    <property type="match status" value="1"/>
</dbReference>
<dbReference type="InterPro" id="IPR029058">
    <property type="entry name" value="AB_hydrolase_fold"/>
</dbReference>